<evidence type="ECO:0008006" key="3">
    <source>
        <dbReference type="Google" id="ProtNLM"/>
    </source>
</evidence>
<gene>
    <name evidence="1" type="ORF">OFUS_LOCUS1970</name>
</gene>
<dbReference type="Proteomes" id="UP000749559">
    <property type="component" value="Unassembled WGS sequence"/>
</dbReference>
<evidence type="ECO:0000313" key="1">
    <source>
        <dbReference type="EMBL" id="CAH1774533.1"/>
    </source>
</evidence>
<protein>
    <recommendedName>
        <fullName evidence="3">WD repeat-containing protein WRAP73</fullName>
    </recommendedName>
</protein>
<comment type="caution">
    <text evidence="1">The sequence shown here is derived from an EMBL/GenBank/DDBJ whole genome shotgun (WGS) entry which is preliminary data.</text>
</comment>
<proteinExistence type="predicted"/>
<accession>A0A8S4N233</accession>
<reference evidence="1" key="1">
    <citation type="submission" date="2022-03" db="EMBL/GenBank/DDBJ databases">
        <authorList>
            <person name="Martin C."/>
        </authorList>
    </citation>
    <scope>NUCLEOTIDE SEQUENCE</scope>
</reference>
<dbReference type="GO" id="GO:1990811">
    <property type="term" value="C:MWP complex"/>
    <property type="evidence" value="ECO:0007669"/>
    <property type="project" value="TreeGrafter"/>
</dbReference>
<dbReference type="PANTHER" id="PTHR16220">
    <property type="entry name" value="WD REPEAT PROTEIN 8-RELATED"/>
    <property type="match status" value="1"/>
</dbReference>
<dbReference type="Gene3D" id="2.130.10.10">
    <property type="entry name" value="YVTN repeat-like/Quinoprotein amine dehydrogenase"/>
    <property type="match status" value="3"/>
</dbReference>
<dbReference type="InterPro" id="IPR015943">
    <property type="entry name" value="WD40/YVTN_repeat-like_dom_sf"/>
</dbReference>
<dbReference type="OrthoDB" id="308690at2759"/>
<dbReference type="InterPro" id="IPR052778">
    <property type="entry name" value="Centrosome-WD_assoc"/>
</dbReference>
<name>A0A8S4N233_OWEFU</name>
<keyword evidence="2" id="KW-1185">Reference proteome</keyword>
<dbReference type="PANTHER" id="PTHR16220:SF0">
    <property type="entry name" value="WD REPEAT-CONTAINING PROTEIN WRAP73"/>
    <property type="match status" value="1"/>
</dbReference>
<dbReference type="AlphaFoldDB" id="A0A8S4N233"/>
<dbReference type="InterPro" id="IPR001680">
    <property type="entry name" value="WD40_rpt"/>
</dbReference>
<evidence type="ECO:0000313" key="2">
    <source>
        <dbReference type="Proteomes" id="UP000749559"/>
    </source>
</evidence>
<dbReference type="SMART" id="SM00320">
    <property type="entry name" value="WD40"/>
    <property type="match status" value="5"/>
</dbReference>
<dbReference type="Pfam" id="PF00400">
    <property type="entry name" value="WD40"/>
    <property type="match status" value="3"/>
</dbReference>
<dbReference type="EMBL" id="CAIIXF020000001">
    <property type="protein sequence ID" value="CAH1774533.1"/>
    <property type="molecule type" value="Genomic_DNA"/>
</dbReference>
<dbReference type="GO" id="GO:0005815">
    <property type="term" value="C:microtubule organizing center"/>
    <property type="evidence" value="ECO:0007669"/>
    <property type="project" value="TreeGrafter"/>
</dbReference>
<organism evidence="1 2">
    <name type="scientific">Owenia fusiformis</name>
    <name type="common">Polychaete worm</name>
    <dbReference type="NCBI Taxonomy" id="6347"/>
    <lineage>
        <taxon>Eukaryota</taxon>
        <taxon>Metazoa</taxon>
        <taxon>Spiralia</taxon>
        <taxon>Lophotrochozoa</taxon>
        <taxon>Annelida</taxon>
        <taxon>Polychaeta</taxon>
        <taxon>Sedentaria</taxon>
        <taxon>Canalipalpata</taxon>
        <taxon>Sabellida</taxon>
        <taxon>Oweniida</taxon>
        <taxon>Oweniidae</taxon>
        <taxon>Owenia</taxon>
    </lineage>
</organism>
<sequence>MNFSELFKQTSGICRFSPNGKYLANVVQYRLIVREVSTLQITQLYTCLDAIQKIEWSSDSLFILCGMYKRGLVQVWSLEQPEWTCKIDEGSAGLTDVRWSPDGRHILATADFQLRVTVWSLINKSVSYIKYPKQCGENGMDFSRGGKYMALAERRECKDFISVFACNTWQLVKHFETSTEDLAGVKWSPDGKVLCVWDSCLQYKVLLYSVDGRCLSTYSAYDHALGIKTVSWSPTSQFLALGSYDQKVRILNHITWQTVAEHLHVTTLDNPNVIVYKEVEKRVPLGREQRSPSSLFSTPSKYEVIEGSVQIPVIKVDFNKANPKVGVGSLAFSADNRYLYTRNDNMPHTLWIWDIQNLCLNVMIIQNSPIKCVQWDPKQTRLAMCTGNNKIYMWSRAGCLSVEIPTEGTFHVHSLKWHQDENTLLLLGKDQMCVCFLRDTENTEH</sequence>
<dbReference type="SUPFAM" id="SSF69322">
    <property type="entry name" value="Tricorn protease domain 2"/>
    <property type="match status" value="1"/>
</dbReference>